<dbReference type="Pfam" id="PF00005">
    <property type="entry name" value="ABC_tran"/>
    <property type="match status" value="1"/>
</dbReference>
<keyword evidence="5 7" id="KW-1133">Transmembrane helix</keyword>
<dbReference type="Gene3D" id="3.40.50.300">
    <property type="entry name" value="P-loop containing nucleotide triphosphate hydrolases"/>
    <property type="match status" value="1"/>
</dbReference>
<dbReference type="InterPro" id="IPR017871">
    <property type="entry name" value="ABC_transporter-like_CS"/>
</dbReference>
<evidence type="ECO:0000256" key="7">
    <source>
        <dbReference type="SAM" id="Phobius"/>
    </source>
</evidence>
<dbReference type="InterPro" id="IPR039421">
    <property type="entry name" value="Type_1_exporter"/>
</dbReference>
<feature type="domain" description="ABC transporter" evidence="8">
    <location>
        <begin position="349"/>
        <end position="588"/>
    </location>
</feature>
<dbReference type="EMBL" id="BMKR01000028">
    <property type="protein sequence ID" value="GGF99230.1"/>
    <property type="molecule type" value="Genomic_DNA"/>
</dbReference>
<comment type="caution">
    <text evidence="10">The sequence shown here is derived from an EMBL/GenBank/DDBJ whole genome shotgun (WGS) entry which is preliminary data.</text>
</comment>
<protein>
    <submittedName>
        <fullName evidence="10">ABC transporter</fullName>
    </submittedName>
</protein>
<dbReference type="PANTHER" id="PTHR43394:SF1">
    <property type="entry name" value="ATP-BINDING CASSETTE SUB-FAMILY B MEMBER 10, MITOCHONDRIAL"/>
    <property type="match status" value="1"/>
</dbReference>
<comment type="subcellular location">
    <subcellularLocation>
        <location evidence="1">Cell membrane</location>
        <topology evidence="1">Multi-pass membrane protein</topology>
    </subcellularLocation>
</comment>
<dbReference type="Gene3D" id="1.20.1560.10">
    <property type="entry name" value="ABC transporter type 1, transmembrane domain"/>
    <property type="match status" value="1"/>
</dbReference>
<evidence type="ECO:0000256" key="6">
    <source>
        <dbReference type="ARBA" id="ARBA00023136"/>
    </source>
</evidence>
<evidence type="ECO:0000256" key="5">
    <source>
        <dbReference type="ARBA" id="ARBA00022989"/>
    </source>
</evidence>
<dbReference type="SMART" id="SM00382">
    <property type="entry name" value="AAA"/>
    <property type="match status" value="1"/>
</dbReference>
<reference evidence="10" key="1">
    <citation type="journal article" date="2014" name="Int. J. Syst. Evol. Microbiol.">
        <title>Complete genome sequence of Corynebacterium casei LMG S-19264T (=DSM 44701T), isolated from a smear-ripened cheese.</title>
        <authorList>
            <consortium name="US DOE Joint Genome Institute (JGI-PGF)"/>
            <person name="Walter F."/>
            <person name="Albersmeier A."/>
            <person name="Kalinowski J."/>
            <person name="Ruckert C."/>
        </authorList>
    </citation>
    <scope>NUCLEOTIDE SEQUENCE</scope>
    <source>
        <strain evidence="10">CGMCC 1.16134</strain>
    </source>
</reference>
<dbReference type="GO" id="GO:0015421">
    <property type="term" value="F:ABC-type oligopeptide transporter activity"/>
    <property type="evidence" value="ECO:0007669"/>
    <property type="project" value="TreeGrafter"/>
</dbReference>
<feature type="transmembrane region" description="Helical" evidence="7">
    <location>
        <begin position="280"/>
        <end position="298"/>
    </location>
</feature>
<dbReference type="InterPro" id="IPR036640">
    <property type="entry name" value="ABC1_TM_sf"/>
</dbReference>
<dbReference type="GO" id="GO:0005886">
    <property type="term" value="C:plasma membrane"/>
    <property type="evidence" value="ECO:0007669"/>
    <property type="project" value="UniProtKB-SubCell"/>
</dbReference>
<sequence length="598" mass="67887">MFKPKEYKTLDYLILPLRIIPAQTIYAILITILNSLIPAYQTLVIANFINTAMDIFNGKTDYSSIYLPIVLIMCFVMFTNLVPSITQIIDTSGQNKLNAILKKEISLKHARLEYKHIENHDTQEILNRVCSDPLGNFMAGLNNLFRGATLLISSFSLLMIVMSSTFISGLIIIFISVPLFYIAMKTGKKNYEMEVESQKIQRKYNYLSSILTNRDSAEERKLFSYSTPISEKFAKLYNESSKIETKIEIKSYINMKSGSMVTLLIVIIIVALLLPSLHSGGISLGVFIALVNAIYGLVQNMSWQLSSTMYEYARLKEYLNDFSIFIKLSEKKDACVLPADVDSFVFKSLEFRKVSFKYPGTERYILKDCSFVLNHNTNYCFVGVNGAGKTTITKLLVGMYDEFEGEILINGKNIRDYTFAEIKGLISVVYQDFAKYSLKFKDNILIGNIIKTDEEKLVNIVSEMGLDDVVKSLEFGMDTYLGKVKENSKDISGGQWQRLAISRLLYSNSKINILDEPTAALDPLAESNVYELFRQVNKDRFSIYITHRLGAAKIADEILVVNEGYIAEQGSHEQLMSLENGIYSKMFASQKSWYETDI</sequence>
<dbReference type="InterPro" id="IPR027417">
    <property type="entry name" value="P-loop_NTPase"/>
</dbReference>
<dbReference type="InterPro" id="IPR003439">
    <property type="entry name" value="ABC_transporter-like_ATP-bd"/>
</dbReference>
<proteinExistence type="predicted"/>
<accession>A0A917FSA7</accession>
<keyword evidence="11" id="KW-1185">Reference proteome</keyword>
<evidence type="ECO:0000256" key="4">
    <source>
        <dbReference type="ARBA" id="ARBA00022840"/>
    </source>
</evidence>
<keyword evidence="3" id="KW-0547">Nucleotide-binding</keyword>
<feature type="domain" description="ABC transmembrane type-1" evidence="9">
    <location>
        <begin position="27"/>
        <end position="303"/>
    </location>
</feature>
<feature type="transmembrane region" description="Helical" evidence="7">
    <location>
        <begin position="150"/>
        <end position="183"/>
    </location>
</feature>
<evidence type="ECO:0000256" key="3">
    <source>
        <dbReference type="ARBA" id="ARBA00022741"/>
    </source>
</evidence>
<evidence type="ECO:0000256" key="1">
    <source>
        <dbReference type="ARBA" id="ARBA00004651"/>
    </source>
</evidence>
<dbReference type="SUPFAM" id="SSF90123">
    <property type="entry name" value="ABC transporter transmembrane region"/>
    <property type="match status" value="1"/>
</dbReference>
<evidence type="ECO:0000313" key="11">
    <source>
        <dbReference type="Proteomes" id="UP000637643"/>
    </source>
</evidence>
<evidence type="ECO:0000259" key="9">
    <source>
        <dbReference type="PROSITE" id="PS50929"/>
    </source>
</evidence>
<organism evidence="10 11">
    <name type="scientific">Paenibacillus albidus</name>
    <dbReference type="NCBI Taxonomy" id="2041023"/>
    <lineage>
        <taxon>Bacteria</taxon>
        <taxon>Bacillati</taxon>
        <taxon>Bacillota</taxon>
        <taxon>Bacilli</taxon>
        <taxon>Bacillales</taxon>
        <taxon>Paenibacillaceae</taxon>
        <taxon>Paenibacillus</taxon>
    </lineage>
</organism>
<dbReference type="PANTHER" id="PTHR43394">
    <property type="entry name" value="ATP-DEPENDENT PERMEASE MDL1, MITOCHONDRIAL"/>
    <property type="match status" value="1"/>
</dbReference>
<dbReference type="RefSeq" id="WP_189029754.1">
    <property type="nucleotide sequence ID" value="NZ_BMKR01000028.1"/>
</dbReference>
<dbReference type="InterPro" id="IPR003593">
    <property type="entry name" value="AAA+_ATPase"/>
</dbReference>
<dbReference type="PROSITE" id="PS00211">
    <property type="entry name" value="ABC_TRANSPORTER_1"/>
    <property type="match status" value="1"/>
</dbReference>
<evidence type="ECO:0000256" key="2">
    <source>
        <dbReference type="ARBA" id="ARBA00022692"/>
    </source>
</evidence>
<keyword evidence="6 7" id="KW-0472">Membrane</keyword>
<dbReference type="SUPFAM" id="SSF52540">
    <property type="entry name" value="P-loop containing nucleoside triphosphate hydrolases"/>
    <property type="match status" value="1"/>
</dbReference>
<dbReference type="GO" id="GO:0016887">
    <property type="term" value="F:ATP hydrolysis activity"/>
    <property type="evidence" value="ECO:0007669"/>
    <property type="project" value="InterPro"/>
</dbReference>
<evidence type="ECO:0000313" key="10">
    <source>
        <dbReference type="EMBL" id="GGF99230.1"/>
    </source>
</evidence>
<dbReference type="PROSITE" id="PS50893">
    <property type="entry name" value="ABC_TRANSPORTER_2"/>
    <property type="match status" value="1"/>
</dbReference>
<name>A0A917FSA7_9BACL</name>
<dbReference type="AlphaFoldDB" id="A0A917FSA7"/>
<keyword evidence="4" id="KW-0067">ATP-binding</keyword>
<evidence type="ECO:0000259" key="8">
    <source>
        <dbReference type="PROSITE" id="PS50893"/>
    </source>
</evidence>
<dbReference type="PROSITE" id="PS50929">
    <property type="entry name" value="ABC_TM1F"/>
    <property type="match status" value="1"/>
</dbReference>
<feature type="transmembrane region" description="Helical" evidence="7">
    <location>
        <begin position="257"/>
        <end position="274"/>
    </location>
</feature>
<feature type="transmembrane region" description="Helical" evidence="7">
    <location>
        <begin position="65"/>
        <end position="89"/>
    </location>
</feature>
<gene>
    <name evidence="10" type="ORF">GCM10010912_50010</name>
</gene>
<reference evidence="10" key="2">
    <citation type="submission" date="2020-09" db="EMBL/GenBank/DDBJ databases">
        <authorList>
            <person name="Sun Q."/>
            <person name="Zhou Y."/>
        </authorList>
    </citation>
    <scope>NUCLEOTIDE SEQUENCE</scope>
    <source>
        <strain evidence="10">CGMCC 1.16134</strain>
    </source>
</reference>
<keyword evidence="2 7" id="KW-0812">Transmembrane</keyword>
<dbReference type="GO" id="GO:0005524">
    <property type="term" value="F:ATP binding"/>
    <property type="evidence" value="ECO:0007669"/>
    <property type="project" value="UniProtKB-KW"/>
</dbReference>
<dbReference type="InterPro" id="IPR011527">
    <property type="entry name" value="ABC1_TM_dom"/>
</dbReference>
<dbReference type="Proteomes" id="UP000637643">
    <property type="component" value="Unassembled WGS sequence"/>
</dbReference>